<sequence length="56" mass="6887">MYQLLQEIRRILKRGRYKISVYQWNEYHDFECTFISKEKVHGVLSQALIFETNSYL</sequence>
<evidence type="ECO:0000313" key="2">
    <source>
        <dbReference type="Proteomes" id="UP000253846"/>
    </source>
</evidence>
<reference evidence="1 2" key="1">
    <citation type="submission" date="2018-06" db="EMBL/GenBank/DDBJ databases">
        <authorList>
            <consortium name="Pathogen Informatics"/>
            <person name="Doyle S."/>
        </authorList>
    </citation>
    <scope>NUCLEOTIDE SEQUENCE [LARGE SCALE GENOMIC DNA]</scope>
    <source>
        <strain evidence="1 2">NCTC12860</strain>
    </source>
</reference>
<evidence type="ECO:0000313" key="1">
    <source>
        <dbReference type="EMBL" id="SSZ39843.1"/>
    </source>
</evidence>
<proteinExistence type="predicted"/>
<dbReference type="Proteomes" id="UP000253846">
    <property type="component" value="Unassembled WGS sequence"/>
</dbReference>
<organism evidence="1 2">
    <name type="scientific">Bartonella grahamii</name>
    <dbReference type="NCBI Taxonomy" id="33045"/>
    <lineage>
        <taxon>Bacteria</taxon>
        <taxon>Pseudomonadati</taxon>
        <taxon>Pseudomonadota</taxon>
        <taxon>Alphaproteobacteria</taxon>
        <taxon>Hyphomicrobiales</taxon>
        <taxon>Bartonellaceae</taxon>
        <taxon>Bartonella</taxon>
    </lineage>
</organism>
<name>A0A336NE72_BARGR</name>
<dbReference type="EMBL" id="UFTD01000001">
    <property type="protein sequence ID" value="SSZ39843.1"/>
    <property type="molecule type" value="Genomic_DNA"/>
</dbReference>
<gene>
    <name evidence="1" type="ORF">NCTC12860_01061</name>
</gene>
<protein>
    <submittedName>
        <fullName evidence="1">Uncharacterized protein</fullName>
    </submittedName>
</protein>
<dbReference type="AlphaFoldDB" id="A0A336NE72"/>
<accession>A0A336NE72</accession>